<feature type="compositionally biased region" description="Basic and acidic residues" evidence="1">
    <location>
        <begin position="120"/>
        <end position="130"/>
    </location>
</feature>
<dbReference type="RefSeq" id="WP_279952083.1">
    <property type="nucleotide sequence ID" value="NZ_BAABEN010000030.1"/>
</dbReference>
<comment type="caution">
    <text evidence="2">The sequence shown here is derived from an EMBL/GenBank/DDBJ whole genome shotgun (WGS) entry which is preliminary data.</text>
</comment>
<reference evidence="2 3" key="1">
    <citation type="submission" date="2024-10" db="EMBL/GenBank/DDBJ databases">
        <authorList>
            <person name="Cho J.-C."/>
        </authorList>
    </citation>
    <scope>NUCLEOTIDE SEQUENCE [LARGE SCALE GENOMIC DNA]</scope>
    <source>
        <strain evidence="2 3">KCTC29696</strain>
    </source>
</reference>
<proteinExistence type="predicted"/>
<sequence>MTAALVVGGTGYTATEILNHSTRYVPPPEPAPSADDDLYGGSERWRALCEGKATLGPEPGPDSDSEPGPAPDPSPDSDMQPDPSPDPDMQPDPSPDPSGDGRAGREVVMDTLVWCPEEPLDWRDRLGEWR</sequence>
<feature type="region of interest" description="Disordered" evidence="1">
    <location>
        <begin position="21"/>
        <end position="130"/>
    </location>
</feature>
<protein>
    <submittedName>
        <fullName evidence="2">Uncharacterized protein</fullName>
    </submittedName>
</protein>
<dbReference type="Proteomes" id="UP001607069">
    <property type="component" value="Unassembled WGS sequence"/>
</dbReference>
<dbReference type="EMBL" id="JBIHMK010000042">
    <property type="protein sequence ID" value="MFH0249141.1"/>
    <property type="molecule type" value="Genomic_DNA"/>
</dbReference>
<organism evidence="2 3">
    <name type="scientific">Streptomyces chitinivorans</name>
    <dbReference type="NCBI Taxonomy" id="1257027"/>
    <lineage>
        <taxon>Bacteria</taxon>
        <taxon>Bacillati</taxon>
        <taxon>Actinomycetota</taxon>
        <taxon>Actinomycetes</taxon>
        <taxon>Kitasatosporales</taxon>
        <taxon>Streptomycetaceae</taxon>
        <taxon>Streptomyces</taxon>
    </lineage>
</organism>
<name>A0ABW7HU74_9ACTN</name>
<keyword evidence="3" id="KW-1185">Reference proteome</keyword>
<evidence type="ECO:0000256" key="1">
    <source>
        <dbReference type="SAM" id="MobiDB-lite"/>
    </source>
</evidence>
<evidence type="ECO:0000313" key="3">
    <source>
        <dbReference type="Proteomes" id="UP001607069"/>
    </source>
</evidence>
<accession>A0ABW7HU74</accession>
<evidence type="ECO:0000313" key="2">
    <source>
        <dbReference type="EMBL" id="MFH0249141.1"/>
    </source>
</evidence>
<gene>
    <name evidence="2" type="ORF">ACG5V6_13060</name>
</gene>
<feature type="compositionally biased region" description="Pro residues" evidence="1">
    <location>
        <begin position="82"/>
        <end position="96"/>
    </location>
</feature>